<evidence type="ECO:0000256" key="4">
    <source>
        <dbReference type="ARBA" id="ARBA00022729"/>
    </source>
</evidence>
<comment type="subcellular location">
    <subcellularLocation>
        <location evidence="1">Membrane</location>
        <topology evidence="1">Lipid-anchor</topology>
    </subcellularLocation>
</comment>
<evidence type="ECO:0008006" key="12">
    <source>
        <dbReference type="Google" id="ProtNLM"/>
    </source>
</evidence>
<sequence length="378" mass="43646">MKRQQRILLILIPVMLLTLTGCWDQQMLKENRLIYGIGYDRGEDNKLRETVVIRSVPKDPKAGIANEIVSVNGTTVREQRSLLNKRISGDFAEGKARMILLSEDLAKIDIYPFLDSFYRDPRSPLGAKLGVVKGNVEEIYRIQQKEQTLIIEYIEELLDNEERNGTIPKQSIQTVCTQLFDEGRDFGLPLLRYDEENEGVELDGLALFNKRSYTGENLTGHQSKMMMILAEERGKNIELTFKVDNQEKENWLYNYVSVIISDADTKKNITYDASAGQFIVDLHIQLEVQIQEYASDHLYKKEKADELEKVIKERLYKDADEVITKLQEVNSDVFGYGRDLLAYHAKQLSQRELHEDYFKKLKINPTFQVTITETGGIY</sequence>
<gene>
    <name evidence="10" type="ORF">BME96_05085</name>
</gene>
<dbReference type="InterPro" id="IPR008844">
    <property type="entry name" value="Spore_GerAC-like"/>
</dbReference>
<dbReference type="Pfam" id="PF25198">
    <property type="entry name" value="Spore_GerAC_N"/>
    <property type="match status" value="1"/>
</dbReference>
<organism evidence="10 11">
    <name type="scientific">Virgibacillus halodenitrificans</name>
    <name type="common">Bacillus halodenitrificans</name>
    <dbReference type="NCBI Taxonomy" id="1482"/>
    <lineage>
        <taxon>Bacteria</taxon>
        <taxon>Bacillati</taxon>
        <taxon>Bacillota</taxon>
        <taxon>Bacilli</taxon>
        <taxon>Bacillales</taxon>
        <taxon>Bacillaceae</taxon>
        <taxon>Virgibacillus</taxon>
    </lineage>
</organism>
<dbReference type="GO" id="GO:0016020">
    <property type="term" value="C:membrane"/>
    <property type="evidence" value="ECO:0007669"/>
    <property type="project" value="UniProtKB-SubCell"/>
</dbReference>
<comment type="similarity">
    <text evidence="2">Belongs to the GerABKC lipoprotein family.</text>
</comment>
<evidence type="ECO:0000256" key="6">
    <source>
        <dbReference type="ARBA" id="ARBA00023139"/>
    </source>
</evidence>
<evidence type="ECO:0000256" key="2">
    <source>
        <dbReference type="ARBA" id="ARBA00007886"/>
    </source>
</evidence>
<dbReference type="RefSeq" id="WP_071648485.1">
    <property type="nucleotide sequence ID" value="NZ_CP017962.1"/>
</dbReference>
<dbReference type="InterPro" id="IPR038501">
    <property type="entry name" value="Spore_GerAC_C_sf"/>
</dbReference>
<evidence type="ECO:0000313" key="10">
    <source>
        <dbReference type="EMBL" id="APC47579.1"/>
    </source>
</evidence>
<dbReference type="GO" id="GO:0009847">
    <property type="term" value="P:spore germination"/>
    <property type="evidence" value="ECO:0007669"/>
    <property type="project" value="InterPro"/>
</dbReference>
<dbReference type="EMBL" id="CP017962">
    <property type="protein sequence ID" value="APC47579.1"/>
    <property type="molecule type" value="Genomic_DNA"/>
</dbReference>
<dbReference type="PROSITE" id="PS51257">
    <property type="entry name" value="PROKAR_LIPOPROTEIN"/>
    <property type="match status" value="1"/>
</dbReference>
<keyword evidence="3" id="KW-0309">Germination</keyword>
<feature type="domain" description="Spore germination GerAC-like C-terminal" evidence="8">
    <location>
        <begin position="203"/>
        <end position="375"/>
    </location>
</feature>
<evidence type="ECO:0000313" key="11">
    <source>
        <dbReference type="Proteomes" id="UP000182945"/>
    </source>
</evidence>
<dbReference type="PANTHER" id="PTHR35789">
    <property type="entry name" value="SPORE GERMINATION PROTEIN B3"/>
    <property type="match status" value="1"/>
</dbReference>
<dbReference type="Gene3D" id="3.30.300.210">
    <property type="entry name" value="Nutrient germinant receptor protein C, domain 3"/>
    <property type="match status" value="1"/>
</dbReference>
<dbReference type="PANTHER" id="PTHR35789:SF1">
    <property type="entry name" value="SPORE GERMINATION PROTEIN B3"/>
    <property type="match status" value="1"/>
</dbReference>
<dbReference type="GeneID" id="71513759"/>
<dbReference type="NCBIfam" id="TIGR02887">
    <property type="entry name" value="spore_ger_x_C"/>
    <property type="match status" value="1"/>
</dbReference>
<name>A0AAC9J0X0_VIRHA</name>
<evidence type="ECO:0000256" key="5">
    <source>
        <dbReference type="ARBA" id="ARBA00023136"/>
    </source>
</evidence>
<protein>
    <recommendedName>
        <fullName evidence="12">Ger(X)C family spore germination protein</fullName>
    </recommendedName>
</protein>
<proteinExistence type="inferred from homology"/>
<keyword evidence="6" id="KW-0564">Palmitate</keyword>
<accession>A0AAC9J0X0</accession>
<evidence type="ECO:0000259" key="9">
    <source>
        <dbReference type="Pfam" id="PF25198"/>
    </source>
</evidence>
<evidence type="ECO:0000259" key="8">
    <source>
        <dbReference type="Pfam" id="PF05504"/>
    </source>
</evidence>
<reference evidence="10 11" key="1">
    <citation type="submission" date="2016-11" db="EMBL/GenBank/DDBJ databases">
        <title>Complete genome sequencing of Virgibacillus halodenitrificans PDB-F2.</title>
        <authorList>
            <person name="Sun Z."/>
            <person name="Zhou Y."/>
            <person name="Li H."/>
        </authorList>
    </citation>
    <scope>NUCLEOTIDE SEQUENCE [LARGE SCALE GENOMIC DNA]</scope>
    <source>
        <strain evidence="10 11">PDB-F2</strain>
    </source>
</reference>
<keyword evidence="4" id="KW-0732">Signal</keyword>
<feature type="domain" description="Spore germination protein N-terminal" evidence="9">
    <location>
        <begin position="24"/>
        <end position="192"/>
    </location>
</feature>
<dbReference type="InterPro" id="IPR057336">
    <property type="entry name" value="GerAC_N"/>
</dbReference>
<keyword evidence="7" id="KW-0449">Lipoprotein</keyword>
<dbReference type="Proteomes" id="UP000182945">
    <property type="component" value="Chromosome"/>
</dbReference>
<dbReference type="InterPro" id="IPR046953">
    <property type="entry name" value="Spore_GerAC-like_C"/>
</dbReference>
<evidence type="ECO:0000256" key="7">
    <source>
        <dbReference type="ARBA" id="ARBA00023288"/>
    </source>
</evidence>
<dbReference type="KEGG" id="vhl:BME96_05085"/>
<dbReference type="Pfam" id="PF05504">
    <property type="entry name" value="Spore_GerAC"/>
    <property type="match status" value="1"/>
</dbReference>
<evidence type="ECO:0000256" key="1">
    <source>
        <dbReference type="ARBA" id="ARBA00004635"/>
    </source>
</evidence>
<evidence type="ECO:0000256" key="3">
    <source>
        <dbReference type="ARBA" id="ARBA00022544"/>
    </source>
</evidence>
<dbReference type="AlphaFoldDB" id="A0AAC9J0X0"/>
<keyword evidence="5" id="KW-0472">Membrane</keyword>